<dbReference type="OrthoDB" id="5704257at2"/>
<evidence type="ECO:0000256" key="1">
    <source>
        <dbReference type="SAM" id="SignalP"/>
    </source>
</evidence>
<protein>
    <submittedName>
        <fullName evidence="2">Uncharacterized protein</fullName>
    </submittedName>
</protein>
<dbReference type="RefSeq" id="WP_126159249.1">
    <property type="nucleotide sequence ID" value="NZ_RQXW01000013.1"/>
</dbReference>
<sequence>MKHLPIMATALGLLLSTAAMSAPERRGPPKEAIEACASATKGDSCSFSGRRGETLQGICDSQDDDKLACAPENPPARN</sequence>
<dbReference type="Proteomes" id="UP000283087">
    <property type="component" value="Unassembled WGS sequence"/>
</dbReference>
<keyword evidence="3" id="KW-1185">Reference proteome</keyword>
<comment type="caution">
    <text evidence="2">The sequence shown here is derived from an EMBL/GenBank/DDBJ whole genome shotgun (WGS) entry which is preliminary data.</text>
</comment>
<name>A0A430KNP9_9GAMM</name>
<feature type="chain" id="PRO_5019557054" evidence="1">
    <location>
        <begin position="22"/>
        <end position="78"/>
    </location>
</feature>
<keyword evidence="1" id="KW-0732">Signal</keyword>
<organism evidence="2 3">
    <name type="scientific">Amphritea opalescens</name>
    <dbReference type="NCBI Taxonomy" id="2490544"/>
    <lineage>
        <taxon>Bacteria</taxon>
        <taxon>Pseudomonadati</taxon>
        <taxon>Pseudomonadota</taxon>
        <taxon>Gammaproteobacteria</taxon>
        <taxon>Oceanospirillales</taxon>
        <taxon>Oceanospirillaceae</taxon>
        <taxon>Amphritea</taxon>
    </lineage>
</organism>
<dbReference type="EMBL" id="RQXW01000013">
    <property type="protein sequence ID" value="RTE65119.1"/>
    <property type="molecule type" value="Genomic_DNA"/>
</dbReference>
<evidence type="ECO:0000313" key="2">
    <source>
        <dbReference type="EMBL" id="RTE65119.1"/>
    </source>
</evidence>
<proteinExistence type="predicted"/>
<evidence type="ECO:0000313" key="3">
    <source>
        <dbReference type="Proteomes" id="UP000283087"/>
    </source>
</evidence>
<dbReference type="AlphaFoldDB" id="A0A430KNP9"/>
<accession>A0A430KNP9</accession>
<gene>
    <name evidence="2" type="ORF">EH243_13730</name>
</gene>
<reference evidence="2 3" key="1">
    <citation type="submission" date="2018-11" db="EMBL/GenBank/DDBJ databases">
        <title>The draft genome sequence of Amphritea opalescens ANRC-JH13T.</title>
        <authorList>
            <person name="Fang Z."/>
            <person name="Zhang Y."/>
            <person name="Han X."/>
        </authorList>
    </citation>
    <scope>NUCLEOTIDE SEQUENCE [LARGE SCALE GENOMIC DNA]</scope>
    <source>
        <strain evidence="2 3">ANRC-JH13</strain>
    </source>
</reference>
<feature type="signal peptide" evidence="1">
    <location>
        <begin position="1"/>
        <end position="21"/>
    </location>
</feature>